<dbReference type="Pfam" id="PF08281">
    <property type="entry name" value="Sigma70_r4_2"/>
    <property type="match status" value="1"/>
</dbReference>
<keyword evidence="4" id="KW-0804">Transcription</keyword>
<evidence type="ECO:0000256" key="4">
    <source>
        <dbReference type="ARBA" id="ARBA00023163"/>
    </source>
</evidence>
<evidence type="ECO:0000259" key="6">
    <source>
        <dbReference type="Pfam" id="PF08281"/>
    </source>
</evidence>
<evidence type="ECO:0000313" key="7">
    <source>
        <dbReference type="EMBL" id="MFB9330056.1"/>
    </source>
</evidence>
<dbReference type="InterPro" id="IPR014284">
    <property type="entry name" value="RNA_pol_sigma-70_dom"/>
</dbReference>
<dbReference type="Proteomes" id="UP001589747">
    <property type="component" value="Unassembled WGS sequence"/>
</dbReference>
<evidence type="ECO:0000256" key="2">
    <source>
        <dbReference type="ARBA" id="ARBA00023082"/>
    </source>
</evidence>
<keyword evidence="1" id="KW-0805">Transcription regulation</keyword>
<dbReference type="Gene3D" id="1.10.1740.10">
    <property type="match status" value="1"/>
</dbReference>
<feature type="domain" description="RNA polymerase sigma-70 region 2" evidence="5">
    <location>
        <begin position="17"/>
        <end position="90"/>
    </location>
</feature>
<organism evidence="7 8">
    <name type="scientific">Paenibacillus aurantiacus</name>
    <dbReference type="NCBI Taxonomy" id="1936118"/>
    <lineage>
        <taxon>Bacteria</taxon>
        <taxon>Bacillati</taxon>
        <taxon>Bacillota</taxon>
        <taxon>Bacilli</taxon>
        <taxon>Bacillales</taxon>
        <taxon>Paenibacillaceae</taxon>
        <taxon>Paenibacillus</taxon>
    </lineage>
</organism>
<dbReference type="InterPro" id="IPR007627">
    <property type="entry name" value="RNA_pol_sigma70_r2"/>
</dbReference>
<dbReference type="RefSeq" id="WP_377500886.1">
    <property type="nucleotide sequence ID" value="NZ_JBHMDO010000047.1"/>
</dbReference>
<evidence type="ECO:0000256" key="3">
    <source>
        <dbReference type="ARBA" id="ARBA00023125"/>
    </source>
</evidence>
<dbReference type="InterPro" id="IPR036388">
    <property type="entry name" value="WH-like_DNA-bd_sf"/>
</dbReference>
<dbReference type="PANTHER" id="PTHR30385:SF4">
    <property type="entry name" value="RNA POLYMERASE SIGMA-E FACTOR"/>
    <property type="match status" value="1"/>
</dbReference>
<comment type="caution">
    <text evidence="7">The sequence shown here is derived from an EMBL/GenBank/DDBJ whole genome shotgun (WGS) entry which is preliminary data.</text>
</comment>
<dbReference type="SUPFAM" id="SSF88946">
    <property type="entry name" value="Sigma2 domain of RNA polymerase sigma factors"/>
    <property type="match status" value="1"/>
</dbReference>
<dbReference type="Gene3D" id="1.10.10.10">
    <property type="entry name" value="Winged helix-like DNA-binding domain superfamily/Winged helix DNA-binding domain"/>
    <property type="match status" value="1"/>
</dbReference>
<keyword evidence="3" id="KW-0238">DNA-binding</keyword>
<dbReference type="PRINTS" id="PR00038">
    <property type="entry name" value="HTHLUXR"/>
</dbReference>
<dbReference type="NCBIfam" id="TIGR02937">
    <property type="entry name" value="sigma70-ECF"/>
    <property type="match status" value="1"/>
</dbReference>
<dbReference type="PANTHER" id="PTHR30385">
    <property type="entry name" value="SIGMA FACTOR F FLAGELLAR"/>
    <property type="match status" value="1"/>
</dbReference>
<dbReference type="InterPro" id="IPR000792">
    <property type="entry name" value="Tscrpt_reg_LuxR_C"/>
</dbReference>
<dbReference type="InterPro" id="IPR013325">
    <property type="entry name" value="RNA_pol_sigma_r2"/>
</dbReference>
<reference evidence="7 8" key="1">
    <citation type="submission" date="2024-09" db="EMBL/GenBank/DDBJ databases">
        <authorList>
            <person name="Sun Q."/>
            <person name="Mori K."/>
        </authorList>
    </citation>
    <scope>NUCLEOTIDE SEQUENCE [LARGE SCALE GENOMIC DNA]</scope>
    <source>
        <strain evidence="7 8">TISTR 2452</strain>
    </source>
</reference>
<dbReference type="InterPro" id="IPR013249">
    <property type="entry name" value="RNA_pol_sigma70_r4_t2"/>
</dbReference>
<dbReference type="Pfam" id="PF04542">
    <property type="entry name" value="Sigma70_r2"/>
    <property type="match status" value="1"/>
</dbReference>
<dbReference type="EMBL" id="JBHMDO010000047">
    <property type="protein sequence ID" value="MFB9330056.1"/>
    <property type="molecule type" value="Genomic_DNA"/>
</dbReference>
<dbReference type="InterPro" id="IPR013324">
    <property type="entry name" value="RNA_pol_sigma_r3/r4-like"/>
</dbReference>
<evidence type="ECO:0000256" key="1">
    <source>
        <dbReference type="ARBA" id="ARBA00023015"/>
    </source>
</evidence>
<keyword evidence="2" id="KW-0731">Sigma factor</keyword>
<feature type="domain" description="RNA polymerase sigma factor 70 region 4 type 2" evidence="6">
    <location>
        <begin position="142"/>
        <end position="187"/>
    </location>
</feature>
<evidence type="ECO:0000259" key="5">
    <source>
        <dbReference type="Pfam" id="PF04542"/>
    </source>
</evidence>
<protein>
    <submittedName>
        <fullName evidence="7">Sigma-70 family RNA polymerase sigma factor</fullName>
    </submittedName>
</protein>
<gene>
    <name evidence="7" type="ORF">ACFFSY_29285</name>
</gene>
<dbReference type="SUPFAM" id="SSF88659">
    <property type="entry name" value="Sigma3 and sigma4 domains of RNA polymerase sigma factors"/>
    <property type="match status" value="1"/>
</dbReference>
<evidence type="ECO:0000313" key="8">
    <source>
        <dbReference type="Proteomes" id="UP001589747"/>
    </source>
</evidence>
<name>A0ABV5KZQ4_9BACL</name>
<keyword evidence="8" id="KW-1185">Reference proteome</keyword>
<sequence>MGKRREHTPLTEEQKELIETHIDLVRPIAIGFTPRGAIWGYGLEELIAEGRLALVIAVQNYKPDNPVPFEAYARSSIRGSIKNFFRDRARIIRLPRLELLRIKDTGGQEDSILSLEYSPIGDPEVTIETIVGVDMDYSIHDVSEFLDRLSPEEQQVINYRMAGLSQREIAQRMELSQMTISRMIQRIGKKYLQQ</sequence>
<proteinExistence type="predicted"/>
<accession>A0ABV5KZQ4</accession>